<dbReference type="EMBL" id="STGY01000015">
    <property type="protein sequence ID" value="THV42840.1"/>
    <property type="molecule type" value="Genomic_DNA"/>
</dbReference>
<dbReference type="InterPro" id="IPR017853">
    <property type="entry name" value="GH"/>
</dbReference>
<feature type="compositionally biased region" description="Acidic residues" evidence="8">
    <location>
        <begin position="168"/>
        <end position="178"/>
    </location>
</feature>
<keyword evidence="6 7" id="KW-0624">Polysaccharide degradation</keyword>
<evidence type="ECO:0000313" key="11">
    <source>
        <dbReference type="Proteomes" id="UP000308760"/>
    </source>
</evidence>
<comment type="caution">
    <text evidence="10">The sequence shown here is derived from an EMBL/GenBank/DDBJ whole genome shotgun (WGS) entry which is preliminary data.</text>
</comment>
<reference evidence="10 11" key="2">
    <citation type="submission" date="2019-05" db="EMBL/GenBank/DDBJ databases">
        <title>Glycomyces buryatensis sp. nov.</title>
        <authorList>
            <person name="Nikitina E."/>
        </authorList>
    </citation>
    <scope>NUCLEOTIDE SEQUENCE [LARGE SCALE GENOMIC DNA]</scope>
    <source>
        <strain evidence="10 11">18</strain>
    </source>
</reference>
<keyword evidence="2 7" id="KW-0378">Hydrolase</keyword>
<dbReference type="PROSITE" id="PS51173">
    <property type="entry name" value="CBM2"/>
    <property type="match status" value="1"/>
</dbReference>
<dbReference type="PANTHER" id="PTHR34142">
    <property type="entry name" value="ENDO-BETA-1,4-GLUCANASE A"/>
    <property type="match status" value="1"/>
</dbReference>
<dbReference type="SMART" id="SM00637">
    <property type="entry name" value="CBD_II"/>
    <property type="match status" value="1"/>
</dbReference>
<evidence type="ECO:0000256" key="3">
    <source>
        <dbReference type="ARBA" id="ARBA00023001"/>
    </source>
</evidence>
<evidence type="ECO:0000256" key="1">
    <source>
        <dbReference type="ARBA" id="ARBA00000966"/>
    </source>
</evidence>
<evidence type="ECO:0000256" key="5">
    <source>
        <dbReference type="ARBA" id="ARBA00023295"/>
    </source>
</evidence>
<feature type="domain" description="CBM2" evidence="9">
    <location>
        <begin position="60"/>
        <end position="168"/>
    </location>
</feature>
<sequence>MYEMEALLSRMERMRKRLGRHANERHQTMQARIRRRSAAIVGAAVAVISAGAATIIAAQGANAAAGCEVEYTIVKDWGSGFQADVAITADEPIDGWTLEWDFSGAVSGISAWNVSEQSLNGSRFTASDAGWNGSVASGETREVFGFTANGTAGDITGATVNGVPCGEGDGEQTTEPEPTEPAQDGTPVEEHGKLHVCGAAMCDEQNAPVQLQGVSSMWLHWQSQPYAQNLQALEWMRDNWNLEVLRVAMGVEPEGSYLDDPDRWKSEVETAINNAAAAGTYVIVDFHAHEAHTHQAEAVAFFSDLAERYGHLPNVIWEPYNEPLQVSWSDTVKPYHEAVVAAIREHDPDNIVVLGTPSWSQEVDVAAGDPVAGTNLMYTLHFYSCTHTGWLRDNADTAMDAGLALFVTEWGASAADGGVDGQVCLDEAQLWTDWMAANGISWTAWKLDVGPDSTNLLSEGAPVTGGWDNHLQGHAPFVIEQMD</sequence>
<dbReference type="InterPro" id="IPR012291">
    <property type="entry name" value="CBM2_carb-bd_dom_sf"/>
</dbReference>
<keyword evidence="5 7" id="KW-0326">Glycosidase</keyword>
<dbReference type="Proteomes" id="UP000308760">
    <property type="component" value="Unassembled WGS sequence"/>
</dbReference>
<dbReference type="AlphaFoldDB" id="A0A4S8QER5"/>
<dbReference type="EC" id="3.2.1.4" evidence="7"/>
<keyword evidence="3 7" id="KW-0136">Cellulose degradation</keyword>
<name>A0A4S8QER5_9ACTN</name>
<keyword evidence="4 7" id="KW-0119">Carbohydrate metabolism</keyword>
<evidence type="ECO:0000313" key="10">
    <source>
        <dbReference type="EMBL" id="THV42840.1"/>
    </source>
</evidence>
<dbReference type="OrthoDB" id="182870at2"/>
<protein>
    <recommendedName>
        <fullName evidence="7">Endoglucanase</fullName>
        <ecNumber evidence="7">3.2.1.4</ecNumber>
    </recommendedName>
</protein>
<gene>
    <name evidence="10" type="ORF">FAB82_04360</name>
</gene>
<proteinExistence type="inferred from homology"/>
<comment type="catalytic activity">
    <reaction evidence="1 7">
        <text>Endohydrolysis of (1-&gt;4)-beta-D-glucosidic linkages in cellulose, lichenin and cereal beta-D-glucans.</text>
        <dbReference type="EC" id="3.2.1.4"/>
    </reaction>
</comment>
<dbReference type="GO" id="GO:0030245">
    <property type="term" value="P:cellulose catabolic process"/>
    <property type="evidence" value="ECO:0007669"/>
    <property type="project" value="UniProtKB-KW"/>
</dbReference>
<dbReference type="InterPro" id="IPR001919">
    <property type="entry name" value="CBD2"/>
</dbReference>
<dbReference type="Gene3D" id="3.20.20.80">
    <property type="entry name" value="Glycosidases"/>
    <property type="match status" value="1"/>
</dbReference>
<evidence type="ECO:0000256" key="6">
    <source>
        <dbReference type="ARBA" id="ARBA00023326"/>
    </source>
</evidence>
<dbReference type="GO" id="GO:0008810">
    <property type="term" value="F:cellulase activity"/>
    <property type="evidence" value="ECO:0007669"/>
    <property type="project" value="UniProtKB-EC"/>
</dbReference>
<evidence type="ECO:0000256" key="8">
    <source>
        <dbReference type="SAM" id="MobiDB-lite"/>
    </source>
</evidence>
<feature type="region of interest" description="Disordered" evidence="8">
    <location>
        <begin position="164"/>
        <end position="189"/>
    </location>
</feature>
<dbReference type="SUPFAM" id="SSF51445">
    <property type="entry name" value="(Trans)glycosidases"/>
    <property type="match status" value="1"/>
</dbReference>
<evidence type="ECO:0000259" key="9">
    <source>
        <dbReference type="PROSITE" id="PS51173"/>
    </source>
</evidence>
<dbReference type="GO" id="GO:0030247">
    <property type="term" value="F:polysaccharide binding"/>
    <property type="evidence" value="ECO:0007669"/>
    <property type="project" value="UniProtKB-UniRule"/>
</dbReference>
<evidence type="ECO:0000256" key="7">
    <source>
        <dbReference type="RuleBase" id="RU361153"/>
    </source>
</evidence>
<accession>A0A4S8QER5</accession>
<dbReference type="SUPFAM" id="SSF49384">
    <property type="entry name" value="Carbohydrate-binding domain"/>
    <property type="match status" value="1"/>
</dbReference>
<reference evidence="11" key="1">
    <citation type="submission" date="2019-04" db="EMBL/GenBank/DDBJ databases">
        <title>Nocardioides xinjiangensis sp. nov.</title>
        <authorList>
            <person name="Liu S."/>
        </authorList>
    </citation>
    <scope>NUCLEOTIDE SEQUENCE [LARGE SCALE GENOMIC DNA]</scope>
    <source>
        <strain evidence="11">18</strain>
    </source>
</reference>
<keyword evidence="11" id="KW-1185">Reference proteome</keyword>
<comment type="similarity">
    <text evidence="7">Belongs to the glycosyl hydrolase 5 (cellulase A) family.</text>
</comment>
<evidence type="ECO:0000256" key="4">
    <source>
        <dbReference type="ARBA" id="ARBA00023277"/>
    </source>
</evidence>
<dbReference type="Gene3D" id="2.60.40.290">
    <property type="match status" value="1"/>
</dbReference>
<dbReference type="Pfam" id="PF00553">
    <property type="entry name" value="CBM_2"/>
    <property type="match status" value="1"/>
</dbReference>
<dbReference type="Pfam" id="PF00150">
    <property type="entry name" value="Cellulase"/>
    <property type="match status" value="1"/>
</dbReference>
<dbReference type="PANTHER" id="PTHR34142:SF1">
    <property type="entry name" value="GLYCOSIDE HYDROLASE FAMILY 5 DOMAIN-CONTAINING PROTEIN"/>
    <property type="match status" value="1"/>
</dbReference>
<organism evidence="10 11">
    <name type="scientific">Glycomyces buryatensis</name>
    <dbReference type="NCBI Taxonomy" id="2570927"/>
    <lineage>
        <taxon>Bacteria</taxon>
        <taxon>Bacillati</taxon>
        <taxon>Actinomycetota</taxon>
        <taxon>Actinomycetes</taxon>
        <taxon>Glycomycetales</taxon>
        <taxon>Glycomycetaceae</taxon>
        <taxon>Glycomyces</taxon>
    </lineage>
</organism>
<dbReference type="InterPro" id="IPR001547">
    <property type="entry name" value="Glyco_hydro_5"/>
</dbReference>
<evidence type="ECO:0000256" key="2">
    <source>
        <dbReference type="ARBA" id="ARBA00022801"/>
    </source>
</evidence>
<dbReference type="InterPro" id="IPR008965">
    <property type="entry name" value="CBM2/CBM3_carb-bd_dom_sf"/>
</dbReference>